<dbReference type="Gene3D" id="2.60.120.10">
    <property type="entry name" value="Jelly Rolls"/>
    <property type="match status" value="1"/>
</dbReference>
<proteinExistence type="inferred from homology"/>
<dbReference type="InterPro" id="IPR014710">
    <property type="entry name" value="RmlC-like_jellyroll"/>
</dbReference>
<organism evidence="6 7">
    <name type="scientific">Vogesella oryzagri</name>
    <dbReference type="NCBI Taxonomy" id="3160864"/>
    <lineage>
        <taxon>Bacteria</taxon>
        <taxon>Pseudomonadati</taxon>
        <taxon>Pseudomonadota</taxon>
        <taxon>Betaproteobacteria</taxon>
        <taxon>Neisseriales</taxon>
        <taxon>Chromobacteriaceae</taxon>
        <taxon>Vogesella</taxon>
    </lineage>
</organism>
<protein>
    <recommendedName>
        <fullName evidence="4 5">dTDP-4-dehydrorhamnose 3,5-epimerase</fullName>
        <ecNumber evidence="3 5">5.1.3.13</ecNumber>
    </recommendedName>
    <alternativeName>
        <fullName evidence="5">Thymidine diphospho-4-keto-rhamnose 3,5-epimerase</fullName>
    </alternativeName>
</protein>
<comment type="function">
    <text evidence="2 5">Catalyzes the epimerization of the C3' and C5'positions of dTDP-6-deoxy-D-xylo-4-hexulose, forming dTDP-6-deoxy-L-lyxo-4-hexulose.</text>
</comment>
<dbReference type="Proteomes" id="UP001433638">
    <property type="component" value="Unassembled WGS sequence"/>
</dbReference>
<keyword evidence="7" id="KW-1185">Reference proteome</keyword>
<reference evidence="6" key="1">
    <citation type="submission" date="2024-06" db="EMBL/GenBank/DDBJ databases">
        <title>Genome sequence of Vogesella sp. MAHUQ-64.</title>
        <authorList>
            <person name="Huq M.A."/>
        </authorList>
    </citation>
    <scope>NUCLEOTIDE SEQUENCE</scope>
    <source>
        <strain evidence="6">MAHUQ-64</strain>
    </source>
</reference>
<comment type="subunit">
    <text evidence="5">Homodimer.</text>
</comment>
<gene>
    <name evidence="6" type="primary">rfbC</name>
    <name evidence="6" type="ORF">ABNW52_11685</name>
</gene>
<dbReference type="EC" id="5.1.3.13" evidence="3 5"/>
<dbReference type="InterPro" id="IPR000888">
    <property type="entry name" value="RmlC-like"/>
</dbReference>
<sequence length="181" mass="20521">MHVIDTAIADVKLIEPVVHGDARGFFFESFNQRQFDAAIGRQVHFVQDNHSRSARGVLRGLHYQLQQPQGKLVRVLQGAIFDVAVDLRRGSATFGHWLGYELSTDNRLQLWLPEGFAHGFMVLGDYAEVLYKTTDYYAPQHERCIRWDDPDLAIRWPLDTAPVLSARDAQGTALRAAELFA</sequence>
<comment type="similarity">
    <text evidence="5">Belongs to the dTDP-4-dehydrorhamnose 3,5-epimerase family.</text>
</comment>
<dbReference type="EMBL" id="JBEFLD010000005">
    <property type="protein sequence ID" value="MEQ6291273.1"/>
    <property type="molecule type" value="Genomic_DNA"/>
</dbReference>
<comment type="pathway">
    <text evidence="5">Carbohydrate biosynthesis; dTDP-L-rhamnose biosynthesis.</text>
</comment>
<dbReference type="NCBIfam" id="TIGR01221">
    <property type="entry name" value="rmlC"/>
    <property type="match status" value="1"/>
</dbReference>
<evidence type="ECO:0000256" key="3">
    <source>
        <dbReference type="ARBA" id="ARBA00012098"/>
    </source>
</evidence>
<comment type="caution">
    <text evidence="6">The sequence shown here is derived from an EMBL/GenBank/DDBJ whole genome shotgun (WGS) entry which is preliminary data.</text>
</comment>
<evidence type="ECO:0000256" key="2">
    <source>
        <dbReference type="ARBA" id="ARBA00001997"/>
    </source>
</evidence>
<dbReference type="CDD" id="cd00438">
    <property type="entry name" value="cupin_RmlC"/>
    <property type="match status" value="1"/>
</dbReference>
<dbReference type="Pfam" id="PF00908">
    <property type="entry name" value="dTDP_sugar_isom"/>
    <property type="match status" value="1"/>
</dbReference>
<comment type="catalytic activity">
    <reaction evidence="1 5">
        <text>dTDP-4-dehydro-6-deoxy-alpha-D-glucose = dTDP-4-dehydro-beta-L-rhamnose</text>
        <dbReference type="Rhea" id="RHEA:16969"/>
        <dbReference type="ChEBI" id="CHEBI:57649"/>
        <dbReference type="ChEBI" id="CHEBI:62830"/>
        <dbReference type="EC" id="5.1.3.13"/>
    </reaction>
</comment>
<accession>A0ABV1M528</accession>
<dbReference type="PANTHER" id="PTHR21047">
    <property type="entry name" value="DTDP-6-DEOXY-D-GLUCOSE-3,5 EPIMERASE"/>
    <property type="match status" value="1"/>
</dbReference>
<evidence type="ECO:0000313" key="7">
    <source>
        <dbReference type="Proteomes" id="UP001433638"/>
    </source>
</evidence>
<dbReference type="SUPFAM" id="SSF51182">
    <property type="entry name" value="RmlC-like cupins"/>
    <property type="match status" value="1"/>
</dbReference>
<dbReference type="PANTHER" id="PTHR21047:SF2">
    <property type="entry name" value="THYMIDINE DIPHOSPHO-4-KETO-RHAMNOSE 3,5-EPIMERASE"/>
    <property type="match status" value="1"/>
</dbReference>
<name>A0ABV1M528_9NEIS</name>
<evidence type="ECO:0000313" key="6">
    <source>
        <dbReference type="EMBL" id="MEQ6291273.1"/>
    </source>
</evidence>
<evidence type="ECO:0000256" key="5">
    <source>
        <dbReference type="RuleBase" id="RU364069"/>
    </source>
</evidence>
<dbReference type="InterPro" id="IPR011051">
    <property type="entry name" value="RmlC_Cupin_sf"/>
</dbReference>
<evidence type="ECO:0000256" key="1">
    <source>
        <dbReference type="ARBA" id="ARBA00001298"/>
    </source>
</evidence>
<evidence type="ECO:0000256" key="4">
    <source>
        <dbReference type="ARBA" id="ARBA00019595"/>
    </source>
</evidence>
<dbReference type="RefSeq" id="WP_349587876.1">
    <property type="nucleotide sequence ID" value="NZ_JBEFLD010000005.1"/>
</dbReference>
<keyword evidence="5 6" id="KW-0413">Isomerase</keyword>
<dbReference type="GO" id="GO:0008830">
    <property type="term" value="F:dTDP-4-dehydrorhamnose 3,5-epimerase activity"/>
    <property type="evidence" value="ECO:0007669"/>
    <property type="project" value="UniProtKB-EC"/>
</dbReference>